<dbReference type="STRING" id="1515439.SAMN06265784_101335"/>
<evidence type="ECO:0000313" key="1">
    <source>
        <dbReference type="EMBL" id="SMG09651.1"/>
    </source>
</evidence>
<dbReference type="SUPFAM" id="SSF57938">
    <property type="entry name" value="DnaJ/Hsp40 cysteine-rich domain"/>
    <property type="match status" value="1"/>
</dbReference>
<evidence type="ECO:0000313" key="2">
    <source>
        <dbReference type="Proteomes" id="UP000193228"/>
    </source>
</evidence>
<name>A0A1X7I6D6_9BURK</name>
<organism evidence="1 2">
    <name type="scientific">Paraburkholderia susongensis</name>
    <dbReference type="NCBI Taxonomy" id="1515439"/>
    <lineage>
        <taxon>Bacteria</taxon>
        <taxon>Pseudomonadati</taxon>
        <taxon>Pseudomonadota</taxon>
        <taxon>Betaproteobacteria</taxon>
        <taxon>Burkholderiales</taxon>
        <taxon>Burkholderiaceae</taxon>
        <taxon>Paraburkholderia</taxon>
    </lineage>
</organism>
<dbReference type="AlphaFoldDB" id="A0A1X7I6D6"/>
<keyword evidence="2" id="KW-1185">Reference proteome</keyword>
<dbReference type="Proteomes" id="UP000193228">
    <property type="component" value="Unassembled WGS sequence"/>
</dbReference>
<proteinExistence type="predicted"/>
<dbReference type="InterPro" id="IPR036410">
    <property type="entry name" value="HSP_DnaJ_Cys-rich_dom_sf"/>
</dbReference>
<dbReference type="OrthoDB" id="9090124at2"/>
<accession>A0A1X7I6D6</accession>
<dbReference type="RefSeq" id="WP_085480521.1">
    <property type="nucleotide sequence ID" value="NZ_FXAT01000001.1"/>
</dbReference>
<evidence type="ECO:0008006" key="3">
    <source>
        <dbReference type="Google" id="ProtNLM"/>
    </source>
</evidence>
<protein>
    <recommendedName>
        <fullName evidence="3">CR-type domain-containing protein</fullName>
    </recommendedName>
</protein>
<reference evidence="2" key="1">
    <citation type="submission" date="2017-04" db="EMBL/GenBank/DDBJ databases">
        <authorList>
            <person name="Varghese N."/>
            <person name="Submissions S."/>
        </authorList>
    </citation>
    <scope>NUCLEOTIDE SEQUENCE [LARGE SCALE GENOMIC DNA]</scope>
    <source>
        <strain evidence="2">LMG 29540</strain>
    </source>
</reference>
<dbReference type="EMBL" id="FXAT01000001">
    <property type="protein sequence ID" value="SMG09651.1"/>
    <property type="molecule type" value="Genomic_DNA"/>
</dbReference>
<sequence>MKDPKEQAGIAMSIRGTFCESTVDPKVTLAALAFADSLGTLLWHMKYGQDVTARVYGCAVDALSNSVCHRRWFDWQLLIGSDAPSIAMLARRFSERLIVEWVADRCDACGGRGVKFGHAPAMTAVARCEDCNGGGRVLELEEFIPFYCGRNGPRPVRHYRRCDPCLGRGVKSLRALESATDVCGHCAGSGRAPTDVAKRAAALGVTVEVCRRHWAGPFRQMLFELDVIDETVAKTVRLRCGR</sequence>
<gene>
    <name evidence="1" type="ORF">SAMN06265784_101335</name>
</gene>